<evidence type="ECO:0000256" key="3">
    <source>
        <dbReference type="ARBA" id="ARBA00022729"/>
    </source>
</evidence>
<dbReference type="GO" id="GO:0008889">
    <property type="term" value="F:glycerophosphodiester phosphodiesterase activity"/>
    <property type="evidence" value="ECO:0007669"/>
    <property type="project" value="UniProtKB-EC"/>
</dbReference>
<feature type="domain" description="GP-PDE" evidence="7">
    <location>
        <begin position="34"/>
        <end position="359"/>
    </location>
</feature>
<dbReference type="InterPro" id="IPR030395">
    <property type="entry name" value="GP_PDE_dom"/>
</dbReference>
<organism evidence="9 10">
    <name type="scientific">Caulobacter flavus</name>
    <dbReference type="NCBI Taxonomy" id="1679497"/>
    <lineage>
        <taxon>Bacteria</taxon>
        <taxon>Pseudomonadati</taxon>
        <taxon>Pseudomonadota</taxon>
        <taxon>Alphaproteobacteria</taxon>
        <taxon>Caulobacterales</taxon>
        <taxon>Caulobacteraceae</taxon>
        <taxon>Caulobacter</taxon>
    </lineage>
</organism>
<evidence type="ECO:0000256" key="4">
    <source>
        <dbReference type="ARBA" id="ARBA00022798"/>
    </source>
</evidence>
<evidence type="ECO:0000313" key="8">
    <source>
        <dbReference type="EMBL" id="AYV44785.1"/>
    </source>
</evidence>
<sequence>MTLLTRRAMTTAALAGTMGASMIPTMVRAGVRKPIVIAHRGASGERPEHTLLAYGLAVEQGCDFIEPDLVATKDGHLVVRHENEIGGTTDVASRPEFAGRKATKTIDGESLTGWFTEDFTLAEIKSLRARERLPQLRPASAAFDGQASVLTFDEVVAFARAESRRTGRTIGVYPEMKHPAYFASIGLAIEGRMIEALKRNDLNSKTAPVFVQCFEVGPLKTLRLKTPARLVLLVAGEGGPADQPGVRYADLVTPEGLKGVAAYADGLGPEKTMIVPQDKQTLLPATSLVKDAHAAGLVVHPWTVRAENYFLPQTLRKGNAGAADYLAQRGDVAAVLKALYAAGVDGVFSDFPGLAVAARG</sequence>
<protein>
    <recommendedName>
        <fullName evidence="2">glycerophosphodiester phosphodiesterase</fullName>
        <ecNumber evidence="2">3.1.4.46</ecNumber>
    </recommendedName>
</protein>
<dbReference type="Pfam" id="PF03009">
    <property type="entry name" value="GDPD"/>
    <property type="match status" value="1"/>
</dbReference>
<dbReference type="PANTHER" id="PTHR43620:SF7">
    <property type="entry name" value="GLYCEROPHOSPHODIESTER PHOSPHODIESTERASE GDPD5-RELATED"/>
    <property type="match status" value="1"/>
</dbReference>
<dbReference type="Proteomes" id="UP000234483">
    <property type="component" value="Unassembled WGS sequence"/>
</dbReference>
<reference evidence="8 11" key="2">
    <citation type="submission" date="2018-01" db="EMBL/GenBank/DDBJ databases">
        <title>Complete genome sequence of Caulobacter flavus RHGG3.</title>
        <authorList>
            <person name="Yang E."/>
        </authorList>
    </citation>
    <scope>NUCLEOTIDE SEQUENCE [LARGE SCALE GENOMIC DNA]</scope>
    <source>
        <strain evidence="8 11">RHGG3</strain>
    </source>
</reference>
<keyword evidence="3" id="KW-0732">Signal</keyword>
<dbReference type="GO" id="GO:0042597">
    <property type="term" value="C:periplasmic space"/>
    <property type="evidence" value="ECO:0007669"/>
    <property type="project" value="TreeGrafter"/>
</dbReference>
<evidence type="ECO:0000256" key="6">
    <source>
        <dbReference type="ARBA" id="ARBA00047512"/>
    </source>
</evidence>
<evidence type="ECO:0000259" key="7">
    <source>
        <dbReference type="PROSITE" id="PS51704"/>
    </source>
</evidence>
<accession>A0A2N5CMB5</accession>
<keyword evidence="4" id="KW-0319">Glycerol metabolism</keyword>
<keyword evidence="11" id="KW-1185">Reference proteome</keyword>
<dbReference type="EMBL" id="PJRQ01000047">
    <property type="protein sequence ID" value="PLR07126.1"/>
    <property type="molecule type" value="Genomic_DNA"/>
</dbReference>
<evidence type="ECO:0000313" key="9">
    <source>
        <dbReference type="EMBL" id="PLR07126.1"/>
    </source>
</evidence>
<dbReference type="CDD" id="cd08602">
    <property type="entry name" value="GDPD_ScGlpQ1_like"/>
    <property type="match status" value="1"/>
</dbReference>
<dbReference type="Gene3D" id="3.20.20.190">
    <property type="entry name" value="Phosphatidylinositol (PI) phosphodiesterase"/>
    <property type="match status" value="1"/>
</dbReference>
<dbReference type="PROSITE" id="PS51704">
    <property type="entry name" value="GP_PDE"/>
    <property type="match status" value="1"/>
</dbReference>
<evidence type="ECO:0000256" key="5">
    <source>
        <dbReference type="ARBA" id="ARBA00022801"/>
    </source>
</evidence>
<gene>
    <name evidence="8" type="ORF">C1707_00075</name>
    <name evidence="9" type="ORF">CFHF_23190</name>
</gene>
<evidence type="ECO:0000256" key="2">
    <source>
        <dbReference type="ARBA" id="ARBA00012247"/>
    </source>
</evidence>
<evidence type="ECO:0000313" key="11">
    <source>
        <dbReference type="Proteomes" id="UP000281192"/>
    </source>
</evidence>
<comment type="similarity">
    <text evidence="1">Belongs to the glycerophosphoryl diester phosphodiesterase family.</text>
</comment>
<dbReference type="GO" id="GO:0006071">
    <property type="term" value="P:glycerol metabolic process"/>
    <property type="evidence" value="ECO:0007669"/>
    <property type="project" value="UniProtKB-KW"/>
</dbReference>
<dbReference type="InterPro" id="IPR017946">
    <property type="entry name" value="PLC-like_Pdiesterase_TIM-brl"/>
</dbReference>
<proteinExistence type="inferred from homology"/>
<dbReference type="SUPFAM" id="SSF51695">
    <property type="entry name" value="PLC-like phosphodiesterases"/>
    <property type="match status" value="1"/>
</dbReference>
<dbReference type="OrthoDB" id="9795622at2"/>
<name>A0A2N5CMB5_9CAUL</name>
<dbReference type="EC" id="3.1.4.46" evidence="2"/>
<evidence type="ECO:0000256" key="1">
    <source>
        <dbReference type="ARBA" id="ARBA00007277"/>
    </source>
</evidence>
<dbReference type="EMBL" id="CP026100">
    <property type="protein sequence ID" value="AYV44785.1"/>
    <property type="molecule type" value="Genomic_DNA"/>
</dbReference>
<dbReference type="GO" id="GO:0006629">
    <property type="term" value="P:lipid metabolic process"/>
    <property type="evidence" value="ECO:0007669"/>
    <property type="project" value="InterPro"/>
</dbReference>
<evidence type="ECO:0000313" key="10">
    <source>
        <dbReference type="Proteomes" id="UP000234483"/>
    </source>
</evidence>
<reference evidence="9 10" key="1">
    <citation type="submission" date="2017-12" db="EMBL/GenBank/DDBJ databases">
        <title>The genome sequence of Caulobacter flavus CGMCC1 15093.</title>
        <authorList>
            <person name="Gao J."/>
            <person name="Mao X."/>
            <person name="Sun J."/>
        </authorList>
    </citation>
    <scope>NUCLEOTIDE SEQUENCE [LARGE SCALE GENOMIC DNA]</scope>
    <source>
        <strain evidence="9 10">CGMCC1 15093</strain>
    </source>
</reference>
<dbReference type="PANTHER" id="PTHR43620">
    <property type="entry name" value="GLYCEROPHOSPHORYL DIESTER PHOSPHODIESTERASE"/>
    <property type="match status" value="1"/>
</dbReference>
<comment type="catalytic activity">
    <reaction evidence="6">
        <text>a sn-glycero-3-phosphodiester + H2O = an alcohol + sn-glycerol 3-phosphate + H(+)</text>
        <dbReference type="Rhea" id="RHEA:12969"/>
        <dbReference type="ChEBI" id="CHEBI:15377"/>
        <dbReference type="ChEBI" id="CHEBI:15378"/>
        <dbReference type="ChEBI" id="CHEBI:30879"/>
        <dbReference type="ChEBI" id="CHEBI:57597"/>
        <dbReference type="ChEBI" id="CHEBI:83408"/>
        <dbReference type="EC" id="3.1.4.46"/>
    </reaction>
</comment>
<dbReference type="KEGG" id="cfh:C1707_00075"/>
<dbReference type="AlphaFoldDB" id="A0A2N5CMB5"/>
<dbReference type="RefSeq" id="WP_101715303.1">
    <property type="nucleotide sequence ID" value="NZ_CP026100.1"/>
</dbReference>
<keyword evidence="5" id="KW-0378">Hydrolase</keyword>
<dbReference type="Proteomes" id="UP000281192">
    <property type="component" value="Chromosome"/>
</dbReference>